<dbReference type="GO" id="GO:0016491">
    <property type="term" value="F:oxidoreductase activity"/>
    <property type="evidence" value="ECO:0007669"/>
    <property type="project" value="UniProtKB-KW"/>
</dbReference>
<dbReference type="PRINTS" id="PR00081">
    <property type="entry name" value="GDHRDH"/>
</dbReference>
<keyword evidence="3" id="KW-0560">Oxidoreductase</keyword>
<name>A0A166QR22_9AGAM</name>
<dbReference type="SUPFAM" id="SSF51735">
    <property type="entry name" value="NAD(P)-binding Rossmann-fold domains"/>
    <property type="match status" value="1"/>
</dbReference>
<proteinExistence type="inferred from homology"/>
<evidence type="ECO:0000313" key="4">
    <source>
        <dbReference type="EMBL" id="KZP27444.1"/>
    </source>
</evidence>
<dbReference type="InterPro" id="IPR036291">
    <property type="entry name" value="NAD(P)-bd_dom_sf"/>
</dbReference>
<dbReference type="InterPro" id="IPR002347">
    <property type="entry name" value="SDR_fam"/>
</dbReference>
<protein>
    <submittedName>
        <fullName evidence="4">NAD(P)-binding protein</fullName>
    </submittedName>
</protein>
<comment type="similarity">
    <text evidence="1">Belongs to the short-chain dehydrogenases/reductases (SDR) family.</text>
</comment>
<dbReference type="EMBL" id="KV417509">
    <property type="protein sequence ID" value="KZP27444.1"/>
    <property type="molecule type" value="Genomic_DNA"/>
</dbReference>
<organism evidence="4 5">
    <name type="scientific">Athelia psychrophila</name>
    <dbReference type="NCBI Taxonomy" id="1759441"/>
    <lineage>
        <taxon>Eukaryota</taxon>
        <taxon>Fungi</taxon>
        <taxon>Dikarya</taxon>
        <taxon>Basidiomycota</taxon>
        <taxon>Agaricomycotina</taxon>
        <taxon>Agaricomycetes</taxon>
        <taxon>Agaricomycetidae</taxon>
        <taxon>Atheliales</taxon>
        <taxon>Atheliaceae</taxon>
        <taxon>Athelia</taxon>
    </lineage>
</organism>
<gene>
    <name evidence="4" type="ORF">FIBSPDRAFT_818649</name>
</gene>
<dbReference type="OrthoDB" id="191139at2759"/>
<dbReference type="AlphaFoldDB" id="A0A166QR22"/>
<dbReference type="Proteomes" id="UP000076532">
    <property type="component" value="Unassembled WGS sequence"/>
</dbReference>
<keyword evidence="2" id="KW-0521">NADP</keyword>
<keyword evidence="5" id="KW-1185">Reference proteome</keyword>
<evidence type="ECO:0000256" key="3">
    <source>
        <dbReference type="ARBA" id="ARBA00023002"/>
    </source>
</evidence>
<evidence type="ECO:0000256" key="1">
    <source>
        <dbReference type="ARBA" id="ARBA00006484"/>
    </source>
</evidence>
<dbReference type="STRING" id="436010.A0A166QR22"/>
<dbReference type="Pfam" id="PF00106">
    <property type="entry name" value="adh_short"/>
    <property type="match status" value="1"/>
</dbReference>
<evidence type="ECO:0000256" key="2">
    <source>
        <dbReference type="ARBA" id="ARBA00022857"/>
    </source>
</evidence>
<sequence>MGAIHSSISEAFPPRPEWTAKDIPDLSGKVTVVTGANTGVGWETAKALLEHNAKVYVAARSPEKAHKAIEELKSVTGKQAYFLKLDLADLKSVKAAAAEFNSKEPELHILFNNGGVMAPPVEQLTADGYDLQFGTNVLGHFYFTKLLLPTLLAGTKTSGDGHVRVVNTSSIAHIFAGLDFNTFKDGPARLKAGTEKLYMQSKNGSVVFATELARRYGDKGVISTSLNPGNVRTELQRHLKGAAASILYYISYQPWEGALTQLYAGTSVAGKDLNGKYLIPFARVGSAHANTRDPKLGEDIWTWLEEQTEGI</sequence>
<dbReference type="Gene3D" id="3.40.50.720">
    <property type="entry name" value="NAD(P)-binding Rossmann-like Domain"/>
    <property type="match status" value="1"/>
</dbReference>
<reference evidence="4 5" key="1">
    <citation type="journal article" date="2016" name="Mol. Biol. Evol.">
        <title>Comparative Genomics of Early-Diverging Mushroom-Forming Fungi Provides Insights into the Origins of Lignocellulose Decay Capabilities.</title>
        <authorList>
            <person name="Nagy L.G."/>
            <person name="Riley R."/>
            <person name="Tritt A."/>
            <person name="Adam C."/>
            <person name="Daum C."/>
            <person name="Floudas D."/>
            <person name="Sun H."/>
            <person name="Yadav J.S."/>
            <person name="Pangilinan J."/>
            <person name="Larsson K.H."/>
            <person name="Matsuura K."/>
            <person name="Barry K."/>
            <person name="Labutti K."/>
            <person name="Kuo R."/>
            <person name="Ohm R.A."/>
            <person name="Bhattacharya S.S."/>
            <person name="Shirouzu T."/>
            <person name="Yoshinaga Y."/>
            <person name="Martin F.M."/>
            <person name="Grigoriev I.V."/>
            <person name="Hibbett D.S."/>
        </authorList>
    </citation>
    <scope>NUCLEOTIDE SEQUENCE [LARGE SCALE GENOMIC DNA]</scope>
    <source>
        <strain evidence="4 5">CBS 109695</strain>
    </source>
</reference>
<evidence type="ECO:0000313" key="5">
    <source>
        <dbReference type="Proteomes" id="UP000076532"/>
    </source>
</evidence>
<dbReference type="PANTHER" id="PTHR24320:SF236">
    <property type="entry name" value="SHORT-CHAIN DEHYDROGENASE-RELATED"/>
    <property type="match status" value="1"/>
</dbReference>
<dbReference type="PANTHER" id="PTHR24320">
    <property type="entry name" value="RETINOL DEHYDROGENASE"/>
    <property type="match status" value="1"/>
</dbReference>
<accession>A0A166QR22</accession>